<gene>
    <name evidence="2" type="ORF">DFJ67_2281</name>
</gene>
<dbReference type="AlphaFoldDB" id="A0A3D9ZIF8"/>
<dbReference type="Gene3D" id="3.30.1310.20">
    <property type="entry name" value="PRTase-like"/>
    <property type="match status" value="1"/>
</dbReference>
<reference evidence="2 3" key="1">
    <citation type="submission" date="2018-08" db="EMBL/GenBank/DDBJ databases">
        <title>Sequencing the genomes of 1000 actinobacteria strains.</title>
        <authorList>
            <person name="Klenk H.-P."/>
        </authorList>
    </citation>
    <scope>NUCLEOTIDE SEQUENCE [LARGE SCALE GENOMIC DNA]</scope>
    <source>
        <strain evidence="2 3">DSM 44099</strain>
    </source>
</reference>
<dbReference type="RefSeq" id="WP_239097048.1">
    <property type="nucleotide sequence ID" value="NZ_BONB01000007.1"/>
</dbReference>
<dbReference type="EMBL" id="QUMQ01000001">
    <property type="protein sequence ID" value="REF96304.1"/>
    <property type="molecule type" value="Genomic_DNA"/>
</dbReference>
<evidence type="ECO:0000313" key="3">
    <source>
        <dbReference type="Proteomes" id="UP000256913"/>
    </source>
</evidence>
<evidence type="ECO:0000259" key="1">
    <source>
        <dbReference type="Pfam" id="PF00156"/>
    </source>
</evidence>
<comment type="caution">
    <text evidence="2">The sequence shown here is derived from an EMBL/GenBank/DDBJ whole genome shotgun (WGS) entry which is preliminary data.</text>
</comment>
<dbReference type="Pfam" id="PF00156">
    <property type="entry name" value="Pribosyltran"/>
    <property type="match status" value="1"/>
</dbReference>
<keyword evidence="3" id="KW-1185">Reference proteome</keyword>
<keyword evidence="2" id="KW-0328">Glycosyltransferase</keyword>
<dbReference type="SUPFAM" id="SSF53271">
    <property type="entry name" value="PRTase-like"/>
    <property type="match status" value="1"/>
</dbReference>
<organism evidence="2 3">
    <name type="scientific">Asanoa ferruginea</name>
    <dbReference type="NCBI Taxonomy" id="53367"/>
    <lineage>
        <taxon>Bacteria</taxon>
        <taxon>Bacillati</taxon>
        <taxon>Actinomycetota</taxon>
        <taxon>Actinomycetes</taxon>
        <taxon>Micromonosporales</taxon>
        <taxon>Micromonosporaceae</taxon>
        <taxon>Asanoa</taxon>
    </lineage>
</organism>
<keyword evidence="2" id="KW-0808">Transferase</keyword>
<feature type="domain" description="Phosphoribosyltransferase" evidence="1">
    <location>
        <begin position="15"/>
        <end position="162"/>
    </location>
</feature>
<evidence type="ECO:0000313" key="2">
    <source>
        <dbReference type="EMBL" id="REF96304.1"/>
    </source>
</evidence>
<protein>
    <submittedName>
        <fullName evidence="2">Putative phosphoribosyltransferase</fullName>
    </submittedName>
</protein>
<proteinExistence type="predicted"/>
<sequence length="218" mass="22620">MEGSFRDRASAGLALAEGLAGYAWRPEVVVLGLVRGGMPVAAAVAARLGVALDVLVIRKLGVPWAPEVAFGALGPGGVAVRNDDVAARLEQPDIERVLAREEAELARREERYRAGRPPLTLRGKVAVLVDDGLATGATARAAVAVARALDAARVVLAVPVGSARALSALTPLVDELVCPVRPEPFGAVSQFYDDFHQVTDGEVAAALRSGDVHPPGTV</sequence>
<accession>A0A3D9ZIF8</accession>
<dbReference type="InterPro" id="IPR000836">
    <property type="entry name" value="PRTase_dom"/>
</dbReference>
<dbReference type="InterPro" id="IPR029057">
    <property type="entry name" value="PRTase-like"/>
</dbReference>
<dbReference type="Gene3D" id="3.40.50.2020">
    <property type="match status" value="1"/>
</dbReference>
<dbReference type="GO" id="GO:0016757">
    <property type="term" value="F:glycosyltransferase activity"/>
    <property type="evidence" value="ECO:0007669"/>
    <property type="project" value="UniProtKB-KW"/>
</dbReference>
<dbReference type="Proteomes" id="UP000256913">
    <property type="component" value="Unassembled WGS sequence"/>
</dbReference>
<name>A0A3D9ZIF8_9ACTN</name>